<reference evidence="1 2" key="2">
    <citation type="submission" date="2010-03" db="EMBL/GenBank/DDBJ databases">
        <authorList>
            <person name="Pajon A."/>
        </authorList>
    </citation>
    <scope>NUCLEOTIDE SEQUENCE [LARGE SCALE GENOMIC DNA]</scope>
    <source>
        <strain evidence="1 2">T2-87</strain>
    </source>
</reference>
<evidence type="ECO:0000313" key="1">
    <source>
        <dbReference type="EMBL" id="CBK89102.1"/>
    </source>
</evidence>
<gene>
    <name evidence="1" type="ORF">EC1_18560</name>
</gene>
<reference evidence="1 2" key="1">
    <citation type="submission" date="2010-03" db="EMBL/GenBank/DDBJ databases">
        <title>The genome sequence of Eubacterium cylindroides T2-87.</title>
        <authorList>
            <consortium name="metaHIT consortium -- http://www.metahit.eu/"/>
            <person name="Pajon A."/>
            <person name="Turner K."/>
            <person name="Parkhill J."/>
            <person name="Duncan S."/>
            <person name="Flint H."/>
        </authorList>
    </citation>
    <scope>NUCLEOTIDE SEQUENCE [LARGE SCALE GENOMIC DNA]</scope>
    <source>
        <strain evidence="1 2">T2-87</strain>
    </source>
</reference>
<proteinExistence type="predicted"/>
<dbReference type="Proteomes" id="UP000008801">
    <property type="component" value="Chromosome"/>
</dbReference>
<dbReference type="AlphaFoldDB" id="D4JFY0"/>
<protein>
    <submittedName>
        <fullName evidence="1">Uncharacterized protein</fullName>
    </submittedName>
</protein>
<dbReference type="KEGG" id="euc:EC1_18560"/>
<dbReference type="HOGENOM" id="CLU_3420968_0_0_9"/>
<name>D4JFY0_9FIRM</name>
<dbReference type="STRING" id="717960.EC1_18560"/>
<dbReference type="EMBL" id="FP929041">
    <property type="protein sequence ID" value="CBK89102.1"/>
    <property type="molecule type" value="Genomic_DNA"/>
</dbReference>
<evidence type="ECO:0000313" key="2">
    <source>
        <dbReference type="Proteomes" id="UP000008801"/>
    </source>
</evidence>
<sequence length="24" mass="2739">MSTPFLIFSLASSMIVLKKEKVRL</sequence>
<accession>D4JFY0</accession>
<organism evidence="1 2">
    <name type="scientific">Faecalitalea cylindroides T2-87</name>
    <dbReference type="NCBI Taxonomy" id="717960"/>
    <lineage>
        <taxon>Bacteria</taxon>
        <taxon>Bacillati</taxon>
        <taxon>Bacillota</taxon>
        <taxon>Erysipelotrichia</taxon>
        <taxon>Erysipelotrichales</taxon>
        <taxon>Erysipelotrichaceae</taxon>
        <taxon>Faecalitalea</taxon>
    </lineage>
</organism>